<dbReference type="AlphaFoldDB" id="A0A173LRF4"/>
<reference evidence="1 2" key="1">
    <citation type="submission" date="2016-06" db="EMBL/GenBank/DDBJ databases">
        <title>Complete genome sequence of a saline-alkali tolerant type strain Dietzia timorensis ID05-A0528T.</title>
        <authorList>
            <person name="Wu X."/>
        </authorList>
    </citation>
    <scope>NUCLEOTIDE SEQUENCE [LARGE SCALE GENOMIC DNA]</scope>
    <source>
        <strain evidence="1 2">ID05-A0528</strain>
    </source>
</reference>
<dbReference type="Proteomes" id="UP000186104">
    <property type="component" value="Chromosome"/>
</dbReference>
<evidence type="ECO:0000313" key="2">
    <source>
        <dbReference type="Proteomes" id="UP000186104"/>
    </source>
</evidence>
<dbReference type="InterPro" id="IPR019587">
    <property type="entry name" value="Polyketide_cyclase/dehydratase"/>
</dbReference>
<dbReference type="KEGG" id="dtm:BJL86_2770"/>
<keyword evidence="2" id="KW-1185">Reference proteome</keyword>
<proteinExistence type="predicted"/>
<name>A0A173LRF4_9ACTN</name>
<protein>
    <recommendedName>
        <fullName evidence="3">SRPBCC family protein</fullName>
    </recommendedName>
</protein>
<dbReference type="RefSeq" id="WP_067470732.1">
    <property type="nucleotide sequence ID" value="NZ_CP015961.1"/>
</dbReference>
<accession>A0A173LRF4</accession>
<sequence length="159" mass="17287">MANKKVRSFESEIEINAPVSTVWEIVGEVENAPKWAPTTKKVRALGGRTKNGTWSLNLNKQGRVFWPTTSKVVDYVPGRRISNMATSGSEWVFELSEGAGGAGTTTLKQYRDAPAPVVSLFENVLSKATGGEDKFSKGLDKGVDSSLKRIKALAEQRSV</sequence>
<organism evidence="1 2">
    <name type="scientific">Dietzia timorensis</name>
    <dbReference type="NCBI Taxonomy" id="499555"/>
    <lineage>
        <taxon>Bacteria</taxon>
        <taxon>Bacillati</taxon>
        <taxon>Actinomycetota</taxon>
        <taxon>Actinomycetes</taxon>
        <taxon>Mycobacteriales</taxon>
        <taxon>Dietziaceae</taxon>
        <taxon>Dietzia</taxon>
    </lineage>
</organism>
<dbReference type="Gene3D" id="3.30.530.20">
    <property type="match status" value="1"/>
</dbReference>
<dbReference type="InterPro" id="IPR023393">
    <property type="entry name" value="START-like_dom_sf"/>
</dbReference>
<dbReference type="Pfam" id="PF10604">
    <property type="entry name" value="Polyketide_cyc2"/>
    <property type="match status" value="1"/>
</dbReference>
<dbReference type="EMBL" id="CP015961">
    <property type="protein sequence ID" value="ANI93530.1"/>
    <property type="molecule type" value="Genomic_DNA"/>
</dbReference>
<dbReference type="OrthoDB" id="4618973at2"/>
<dbReference type="CDD" id="cd07812">
    <property type="entry name" value="SRPBCC"/>
    <property type="match status" value="1"/>
</dbReference>
<gene>
    <name evidence="1" type="ORF">BJL86_2770</name>
</gene>
<evidence type="ECO:0000313" key="1">
    <source>
        <dbReference type="EMBL" id="ANI93530.1"/>
    </source>
</evidence>
<dbReference type="SUPFAM" id="SSF55961">
    <property type="entry name" value="Bet v1-like"/>
    <property type="match status" value="1"/>
</dbReference>
<dbReference type="STRING" id="499555.BJL86_2770"/>
<evidence type="ECO:0008006" key="3">
    <source>
        <dbReference type="Google" id="ProtNLM"/>
    </source>
</evidence>